<keyword evidence="7" id="KW-0393">Immunoglobulin domain</keyword>
<keyword evidence="5" id="KW-0574">Periplasm</keyword>
<dbReference type="GO" id="GO:0030288">
    <property type="term" value="C:outer membrane-bounded periplasmic space"/>
    <property type="evidence" value="ECO:0007669"/>
    <property type="project" value="InterPro"/>
</dbReference>
<dbReference type="AlphaFoldDB" id="A0A0N0VI94"/>
<keyword evidence="13" id="KW-1185">Reference proteome</keyword>
<feature type="domain" description="Pili assembly chaperone N-terminal" evidence="10">
    <location>
        <begin position="24"/>
        <end position="146"/>
    </location>
</feature>
<dbReference type="InterPro" id="IPR008962">
    <property type="entry name" value="PapD-like_sf"/>
</dbReference>
<comment type="similarity">
    <text evidence="2 8">Belongs to the periplasmic pilus chaperone family.</text>
</comment>
<evidence type="ECO:0000256" key="5">
    <source>
        <dbReference type="ARBA" id="ARBA00022764"/>
    </source>
</evidence>
<dbReference type="Pfam" id="PF02753">
    <property type="entry name" value="PapD_C"/>
    <property type="match status" value="1"/>
</dbReference>
<evidence type="ECO:0000313" key="12">
    <source>
        <dbReference type="EMBL" id="KPA87514.1"/>
    </source>
</evidence>
<dbReference type="InterPro" id="IPR036316">
    <property type="entry name" value="Pili_assmbl_chap_C_dom_sf"/>
</dbReference>
<evidence type="ECO:0000259" key="10">
    <source>
        <dbReference type="Pfam" id="PF00345"/>
    </source>
</evidence>
<evidence type="ECO:0000256" key="7">
    <source>
        <dbReference type="ARBA" id="ARBA00023319"/>
    </source>
</evidence>
<dbReference type="FunFam" id="2.60.40.10:FF:000458">
    <property type="entry name" value="Molecular chaperone FimC"/>
    <property type="match status" value="1"/>
</dbReference>
<dbReference type="InterPro" id="IPR016148">
    <property type="entry name" value="Pili_assmbl_chaperone_C"/>
</dbReference>
<keyword evidence="4 9" id="KW-0732">Signal</keyword>
<dbReference type="SUPFAM" id="SSF49584">
    <property type="entry name" value="Periplasmic chaperone C-domain"/>
    <property type="match status" value="1"/>
</dbReference>
<evidence type="ECO:0000259" key="11">
    <source>
        <dbReference type="Pfam" id="PF02753"/>
    </source>
</evidence>
<comment type="subcellular location">
    <subcellularLocation>
        <location evidence="1 8">Periplasm</location>
    </subcellularLocation>
</comment>
<feature type="domain" description="Pili assembly chaperone C-terminal" evidence="11">
    <location>
        <begin position="172"/>
        <end position="241"/>
    </location>
</feature>
<dbReference type="PATRIC" id="fig|50340.43.peg.3705"/>
<comment type="caution">
    <text evidence="12">The sequence shown here is derived from an EMBL/GenBank/DDBJ whole genome shotgun (WGS) entry which is preliminary data.</text>
</comment>
<dbReference type="InterPro" id="IPR013783">
    <property type="entry name" value="Ig-like_fold"/>
</dbReference>
<organism evidence="12 13">
    <name type="scientific">Pseudomonas asplenii</name>
    <dbReference type="NCBI Taxonomy" id="53407"/>
    <lineage>
        <taxon>Bacteria</taxon>
        <taxon>Pseudomonadati</taxon>
        <taxon>Pseudomonadota</taxon>
        <taxon>Gammaproteobacteria</taxon>
        <taxon>Pseudomonadales</taxon>
        <taxon>Pseudomonadaceae</taxon>
        <taxon>Pseudomonas</taxon>
    </lineage>
</organism>
<evidence type="ECO:0000313" key="13">
    <source>
        <dbReference type="Proteomes" id="UP000037931"/>
    </source>
</evidence>
<evidence type="ECO:0000256" key="2">
    <source>
        <dbReference type="ARBA" id="ARBA00007399"/>
    </source>
</evidence>
<evidence type="ECO:0000256" key="1">
    <source>
        <dbReference type="ARBA" id="ARBA00004418"/>
    </source>
</evidence>
<evidence type="ECO:0000256" key="3">
    <source>
        <dbReference type="ARBA" id="ARBA00022558"/>
    </source>
</evidence>
<dbReference type="SUPFAM" id="SSF49354">
    <property type="entry name" value="PapD-like"/>
    <property type="match status" value="1"/>
</dbReference>
<dbReference type="PROSITE" id="PS00635">
    <property type="entry name" value="PILI_CHAPERONE"/>
    <property type="match status" value="1"/>
</dbReference>
<protein>
    <submittedName>
        <fullName evidence="12">P pilus assembly protein, chaperone PapD</fullName>
    </submittedName>
</protein>
<keyword evidence="3" id="KW-1029">Fimbrium biogenesis</keyword>
<dbReference type="PANTHER" id="PTHR30251:SF2">
    <property type="entry name" value="FIMBRIAL CHAPERONE YADV-RELATED"/>
    <property type="match status" value="1"/>
</dbReference>
<dbReference type="EMBL" id="JSYZ01000029">
    <property type="protein sequence ID" value="KPA87514.1"/>
    <property type="molecule type" value="Genomic_DNA"/>
</dbReference>
<dbReference type="PANTHER" id="PTHR30251">
    <property type="entry name" value="PILUS ASSEMBLY CHAPERONE"/>
    <property type="match status" value="1"/>
</dbReference>
<accession>A0A0N0VI94</accession>
<dbReference type="InterPro" id="IPR001829">
    <property type="entry name" value="Pili_assmbl_chaperone_bac"/>
</dbReference>
<feature type="chain" id="PRO_5005860990" evidence="9">
    <location>
        <begin position="24"/>
        <end position="250"/>
    </location>
</feature>
<dbReference type="Proteomes" id="UP000037931">
    <property type="component" value="Unassembled WGS sequence"/>
</dbReference>
<gene>
    <name evidence="12" type="ORF">PF66_05987</name>
</gene>
<keyword evidence="6 8" id="KW-0143">Chaperone</keyword>
<dbReference type="InterPro" id="IPR018046">
    <property type="entry name" value="Pili_assmbl_chaperone_CS"/>
</dbReference>
<dbReference type="Gene3D" id="2.60.40.10">
    <property type="entry name" value="Immunoglobulins"/>
    <property type="match status" value="2"/>
</dbReference>
<feature type="signal peptide" evidence="9">
    <location>
        <begin position="1"/>
        <end position="23"/>
    </location>
</feature>
<dbReference type="OrthoDB" id="9131059at2"/>
<evidence type="ECO:0000256" key="4">
    <source>
        <dbReference type="ARBA" id="ARBA00022729"/>
    </source>
</evidence>
<dbReference type="RefSeq" id="WP_054064601.1">
    <property type="nucleotide sequence ID" value="NZ_JSYZ01000029.1"/>
</dbReference>
<evidence type="ECO:0000256" key="8">
    <source>
        <dbReference type="RuleBase" id="RU003918"/>
    </source>
</evidence>
<sequence precursor="true">MNTLRLQLGLLILMLAGSLAAQASVVITGTRVVYPAAQKEVTIRFENKNPKPALVQVWLDNGDEEVTPEQARVPFVATPPIFRMEPGRQQVLRLSYTGDPLPTNQESLFWLNMLEVPPKVQASEQENQLQLAFRTRIKVFFRPADLPLEATQAVDKLRWRLVRDEQGQALEVTNPTPYHLSFDSVELLAAGQRHAKPTGQDAAENMVNPHASNRFPLPGLSAVPAGDAQVEFQTIDDYGARHLHKVRLSP</sequence>
<evidence type="ECO:0000256" key="9">
    <source>
        <dbReference type="SAM" id="SignalP"/>
    </source>
</evidence>
<dbReference type="Pfam" id="PF00345">
    <property type="entry name" value="PapD_N"/>
    <property type="match status" value="1"/>
</dbReference>
<name>A0A0N0VI94_9PSED</name>
<dbReference type="PRINTS" id="PR00969">
    <property type="entry name" value="CHAPERONPILI"/>
</dbReference>
<dbReference type="InterPro" id="IPR016147">
    <property type="entry name" value="Pili_assmbl_chaperone_N"/>
</dbReference>
<proteinExistence type="inferred from homology"/>
<dbReference type="InterPro" id="IPR050643">
    <property type="entry name" value="Periplasmic_pilus_chap"/>
</dbReference>
<reference evidence="12 13" key="1">
    <citation type="journal article" date="2015" name="PLoS ONE">
        <title>Rice-Infecting Pseudomonas Genomes Are Highly Accessorized and Harbor Multiple Putative Virulence Mechanisms to Cause Sheath Brown Rot.</title>
        <authorList>
            <person name="Quibod I.L."/>
            <person name="Grande G."/>
            <person name="Oreiro E.G."/>
            <person name="Borja F.N."/>
            <person name="Dossa G.S."/>
            <person name="Mauleon R."/>
            <person name="Cruz C.V."/>
            <person name="Oliva R."/>
        </authorList>
    </citation>
    <scope>NUCLEOTIDE SEQUENCE [LARGE SCALE GENOMIC DNA]</scope>
    <source>
        <strain evidence="12 13">IRRI 6609</strain>
    </source>
</reference>
<evidence type="ECO:0000256" key="6">
    <source>
        <dbReference type="ARBA" id="ARBA00023186"/>
    </source>
</evidence>
<dbReference type="GO" id="GO:0071555">
    <property type="term" value="P:cell wall organization"/>
    <property type="evidence" value="ECO:0007669"/>
    <property type="project" value="InterPro"/>
</dbReference>
<dbReference type="STRING" id="50340.PF66_05987"/>